<dbReference type="InterPro" id="IPR018834">
    <property type="entry name" value="DNA/RNA-bd_Est1-type"/>
</dbReference>
<dbReference type="SUPFAM" id="SSF56112">
    <property type="entry name" value="Protein kinase-like (PK-like)"/>
    <property type="match status" value="1"/>
</dbReference>
<dbReference type="InterPro" id="IPR001245">
    <property type="entry name" value="Ser-Thr/Tyr_kinase_cat_dom"/>
</dbReference>
<evidence type="ECO:0000256" key="5">
    <source>
        <dbReference type="SAM" id="MobiDB-lite"/>
    </source>
</evidence>
<evidence type="ECO:0000313" key="7">
    <source>
        <dbReference type="EMBL" id="KAF7347164.1"/>
    </source>
</evidence>
<keyword evidence="2" id="KW-0547">Nucleotide-binding</keyword>
<dbReference type="Proteomes" id="UP000620124">
    <property type="component" value="Unassembled WGS sequence"/>
</dbReference>
<keyword evidence="3" id="KW-0418">Kinase</keyword>
<dbReference type="Pfam" id="PF10373">
    <property type="entry name" value="EST1_DNA_bind"/>
    <property type="match status" value="1"/>
</dbReference>
<proteinExistence type="predicted"/>
<protein>
    <submittedName>
        <fullName evidence="7">PINc domain-containing protein</fullName>
    </submittedName>
</protein>
<evidence type="ECO:0000313" key="8">
    <source>
        <dbReference type="Proteomes" id="UP000620124"/>
    </source>
</evidence>
<dbReference type="GO" id="GO:0004674">
    <property type="term" value="F:protein serine/threonine kinase activity"/>
    <property type="evidence" value="ECO:0007669"/>
    <property type="project" value="TreeGrafter"/>
</dbReference>
<dbReference type="InterPro" id="IPR051681">
    <property type="entry name" value="Ser/Thr_Kinases-Pseudokinases"/>
</dbReference>
<feature type="region of interest" description="Disordered" evidence="5">
    <location>
        <begin position="1108"/>
        <end position="1148"/>
    </location>
</feature>
<keyword evidence="4" id="KW-0067">ATP-binding</keyword>
<dbReference type="SUPFAM" id="SSF48452">
    <property type="entry name" value="TPR-like"/>
    <property type="match status" value="1"/>
</dbReference>
<dbReference type="AlphaFoldDB" id="A0A8H6XVG2"/>
<feature type="compositionally biased region" description="Acidic residues" evidence="5">
    <location>
        <begin position="1108"/>
        <end position="1129"/>
    </location>
</feature>
<keyword evidence="1" id="KW-0808">Transferase</keyword>
<dbReference type="InterPro" id="IPR011009">
    <property type="entry name" value="Kinase-like_dom_sf"/>
</dbReference>
<gene>
    <name evidence="7" type="ORF">MVEN_01470900</name>
</gene>
<dbReference type="GO" id="GO:0005524">
    <property type="term" value="F:ATP binding"/>
    <property type="evidence" value="ECO:0007669"/>
    <property type="project" value="UniProtKB-KW"/>
</dbReference>
<feature type="compositionally biased region" description="Polar residues" evidence="5">
    <location>
        <begin position="438"/>
        <end position="447"/>
    </location>
</feature>
<feature type="region of interest" description="Disordered" evidence="5">
    <location>
        <begin position="431"/>
        <end position="461"/>
    </location>
</feature>
<dbReference type="Gene3D" id="1.25.40.10">
    <property type="entry name" value="Tetratricopeptide repeat domain"/>
    <property type="match status" value="1"/>
</dbReference>
<name>A0A8H6XVG2_9AGAR</name>
<organism evidence="7 8">
    <name type="scientific">Mycena venus</name>
    <dbReference type="NCBI Taxonomy" id="2733690"/>
    <lineage>
        <taxon>Eukaryota</taxon>
        <taxon>Fungi</taxon>
        <taxon>Dikarya</taxon>
        <taxon>Basidiomycota</taxon>
        <taxon>Agaricomycotina</taxon>
        <taxon>Agaricomycetes</taxon>
        <taxon>Agaricomycetidae</taxon>
        <taxon>Agaricales</taxon>
        <taxon>Marasmiineae</taxon>
        <taxon>Mycenaceae</taxon>
        <taxon>Mycena</taxon>
    </lineage>
</organism>
<evidence type="ECO:0000256" key="4">
    <source>
        <dbReference type="ARBA" id="ARBA00022840"/>
    </source>
</evidence>
<sequence length="1189" mass="133163">MPIQILIYEALIFCLKEACTVGVPGRSPSEITRVRVTLDEYLLSMVSSDIVNGIIKSLECRKTLLELASDLGLANDLRLRTALRKDEERIATFLLSILTSKSAEEAVLRLEGDPAQCFLDVVQSTLDKGFLIAREHSRMAHRIIRKLSTSCDRLPSSLFITGVTGKEERPTFGGGFGDIYRASYGNRIVALKYMRAVQYMRGSDLRCIRLKFCREALVWKELHHPHILPFLGIEDSFPSSLCMVSPWMEHGTVLAYLKGHGHTHVDKLLYEVAQGLQYLHSCHIVHGDLRGANILINEDWSACLADFGLSIFSDTTSSMTTSRVGSLYWMAPELIYPDRFGLKFAQTPASDVYAFACVCFELYTGRPPFSNMPEPAAMMKVINGERPERPSGSPAMSDILWQHVSAYWAQEPVTRPPTQIVVKNMVWPPESPPAGFRTQHSPHTSSFGDLPGPPAISNVPVSSKSNVVSPVQDLSATSATAPSSVAINRESNAVDDDRSITAFAIQLKKLYRAITYLETKIKQEDLAETHNAGDAGAEGDQEREKWKRRIENHNELADNIHKFLEICLTSGVPASLRDMPTKYNMITRLWTFGFLALLESLRRVSFTSAVALEHLHHSIYYAYSFYTTLLEKPILNPFKCAWLEALGDLARYKVAATAMFVGGSYSGMAVSAAGIPVDSTSLLELPASAVSERVSDTSTACIEGSQSPSIDTTTRPLDVEPEKERWRCVSRNWYGEAIADQPNHGRLHHHLGLLSRDVACEELRAVYHFCKSMTTLHPFSASRESVLPLWSVTAQVRRALPEATTIDLFLLLHGMLFTNIHLDEFEPTLERFIERLEIDGADEREWIMMAVVNICAVLEYGNPDGVLKKARAVDILPGYRAIMARRAAAAPAMSEPGPAPFHFASQLMFAMLRHVLQRSLNPYTTVVLTFLATVLKHPQMLSAMERRVPWGDLATFFTSIPRHIMASQGLMEPRTSRKRWPSLTAGCVPLPEDWCLRGMEWVEKVYQQGFWKTAEGRHTETEVLDSIVAGTFKVDDAELARRSVRVVRCAVGIADVVNCFTWVEGTQQWRVESALAKKAEAWKEQDRLRTREGERKWMDIRLADDFTDVDEDSEDDTASEESEDREDEVVDRAYNPQPSTPSTFASSPARRIHLEDILECLLSSNKRTAAPVSRPRRSRSLDLACAFPL</sequence>
<dbReference type="PROSITE" id="PS00109">
    <property type="entry name" value="PROTEIN_KINASE_TYR"/>
    <property type="match status" value="1"/>
</dbReference>
<dbReference type="PANTHER" id="PTHR44329">
    <property type="entry name" value="SERINE/THREONINE-PROTEIN KINASE TNNI3K-RELATED"/>
    <property type="match status" value="1"/>
</dbReference>
<dbReference type="InterPro" id="IPR011990">
    <property type="entry name" value="TPR-like_helical_dom_sf"/>
</dbReference>
<comment type="caution">
    <text evidence="7">The sequence shown here is derived from an EMBL/GenBank/DDBJ whole genome shotgun (WGS) entry which is preliminary data.</text>
</comment>
<dbReference type="EMBL" id="JACAZI010000012">
    <property type="protein sequence ID" value="KAF7347164.1"/>
    <property type="molecule type" value="Genomic_DNA"/>
</dbReference>
<dbReference type="Gene3D" id="1.10.510.10">
    <property type="entry name" value="Transferase(Phosphotransferase) domain 1"/>
    <property type="match status" value="1"/>
</dbReference>
<feature type="domain" description="Protein kinase" evidence="6">
    <location>
        <begin position="165"/>
        <end position="428"/>
    </location>
</feature>
<evidence type="ECO:0000256" key="3">
    <source>
        <dbReference type="ARBA" id="ARBA00022777"/>
    </source>
</evidence>
<dbReference type="InterPro" id="IPR008266">
    <property type="entry name" value="Tyr_kinase_AS"/>
</dbReference>
<evidence type="ECO:0000259" key="6">
    <source>
        <dbReference type="PROSITE" id="PS50011"/>
    </source>
</evidence>
<dbReference type="OrthoDB" id="2017974at2759"/>
<keyword evidence="8" id="KW-1185">Reference proteome</keyword>
<dbReference type="PANTHER" id="PTHR44329:SF288">
    <property type="entry name" value="MITOGEN-ACTIVATED PROTEIN KINASE KINASE KINASE 20"/>
    <property type="match status" value="1"/>
</dbReference>
<dbReference type="Pfam" id="PF07714">
    <property type="entry name" value="PK_Tyr_Ser-Thr"/>
    <property type="match status" value="1"/>
</dbReference>
<feature type="compositionally biased region" description="Low complexity" evidence="5">
    <location>
        <begin position="1132"/>
        <end position="1148"/>
    </location>
</feature>
<dbReference type="PROSITE" id="PS50011">
    <property type="entry name" value="PROTEIN_KINASE_DOM"/>
    <property type="match status" value="1"/>
</dbReference>
<evidence type="ECO:0000256" key="1">
    <source>
        <dbReference type="ARBA" id="ARBA00022679"/>
    </source>
</evidence>
<evidence type="ECO:0000256" key="2">
    <source>
        <dbReference type="ARBA" id="ARBA00022741"/>
    </source>
</evidence>
<accession>A0A8H6XVG2</accession>
<dbReference type="InterPro" id="IPR000719">
    <property type="entry name" value="Prot_kinase_dom"/>
</dbReference>
<reference evidence="7" key="1">
    <citation type="submission" date="2020-05" db="EMBL/GenBank/DDBJ databases">
        <title>Mycena genomes resolve the evolution of fungal bioluminescence.</title>
        <authorList>
            <person name="Tsai I.J."/>
        </authorList>
    </citation>
    <scope>NUCLEOTIDE SEQUENCE</scope>
    <source>
        <strain evidence="7">CCC161011</strain>
    </source>
</reference>